<protein>
    <submittedName>
        <fullName evidence="2">DUF397 domain-containing protein</fullName>
    </submittedName>
</protein>
<name>A0ABY7Q447_9ACTN</name>
<accession>A0ABY7Q447</accession>
<dbReference type="EMBL" id="CP115450">
    <property type="protein sequence ID" value="WBP87428.1"/>
    <property type="molecule type" value="Genomic_DNA"/>
</dbReference>
<dbReference type="Proteomes" id="UP001212821">
    <property type="component" value="Chromosome"/>
</dbReference>
<evidence type="ECO:0000313" key="3">
    <source>
        <dbReference type="Proteomes" id="UP001212821"/>
    </source>
</evidence>
<organism evidence="2 3">
    <name type="scientific">Kitasatospora cathayae</name>
    <dbReference type="NCBI Taxonomy" id="3004092"/>
    <lineage>
        <taxon>Bacteria</taxon>
        <taxon>Bacillati</taxon>
        <taxon>Actinomycetota</taxon>
        <taxon>Actinomycetes</taxon>
        <taxon>Kitasatosporales</taxon>
        <taxon>Streptomycetaceae</taxon>
        <taxon>Kitasatospora</taxon>
    </lineage>
</organism>
<dbReference type="RefSeq" id="WP_270144844.1">
    <property type="nucleotide sequence ID" value="NZ_CP115450.1"/>
</dbReference>
<gene>
    <name evidence="2" type="ORF">O1G21_17310</name>
</gene>
<proteinExistence type="predicted"/>
<reference evidence="3" key="1">
    <citation type="submission" date="2022-12" db="EMBL/GenBank/DDBJ databases">
        <authorList>
            <person name="Mo P."/>
        </authorList>
    </citation>
    <scope>NUCLEOTIDE SEQUENCE [LARGE SCALE GENOMIC DNA]</scope>
    <source>
        <strain evidence="3">HUAS 3-15</strain>
    </source>
</reference>
<keyword evidence="3" id="KW-1185">Reference proteome</keyword>
<sequence length="71" mass="8271">MEPMERMEQLDWQRSSFSEDEANYLEIASEGEFVYIRESDNPELVVTTTRVKLNAWILGAKDGEFDHFVGL</sequence>
<dbReference type="Pfam" id="PF04149">
    <property type="entry name" value="DUF397"/>
    <property type="match status" value="1"/>
</dbReference>
<evidence type="ECO:0000259" key="1">
    <source>
        <dbReference type="Pfam" id="PF04149"/>
    </source>
</evidence>
<dbReference type="InterPro" id="IPR007278">
    <property type="entry name" value="DUF397"/>
</dbReference>
<feature type="domain" description="DUF397" evidence="1">
    <location>
        <begin position="11"/>
        <end position="61"/>
    </location>
</feature>
<evidence type="ECO:0000313" key="2">
    <source>
        <dbReference type="EMBL" id="WBP87428.1"/>
    </source>
</evidence>